<name>A0A9P4PGG0_9PLEO</name>
<keyword evidence="2" id="KW-0732">Signal</keyword>
<evidence type="ECO:0000256" key="2">
    <source>
        <dbReference type="SAM" id="SignalP"/>
    </source>
</evidence>
<dbReference type="Pfam" id="PF13919">
    <property type="entry name" value="ASXH"/>
    <property type="match status" value="1"/>
</dbReference>
<dbReference type="OrthoDB" id="2289918at2759"/>
<feature type="domain" description="ASX DEUBAD" evidence="3">
    <location>
        <begin position="321"/>
        <end position="455"/>
    </location>
</feature>
<evidence type="ECO:0000313" key="4">
    <source>
        <dbReference type="EMBL" id="KAF2443565.1"/>
    </source>
</evidence>
<dbReference type="Proteomes" id="UP000799764">
    <property type="component" value="Unassembled WGS sequence"/>
</dbReference>
<feature type="region of interest" description="Disordered" evidence="1">
    <location>
        <begin position="177"/>
        <end position="325"/>
    </location>
</feature>
<organism evidence="4 5">
    <name type="scientific">Karstenula rhodostoma CBS 690.94</name>
    <dbReference type="NCBI Taxonomy" id="1392251"/>
    <lineage>
        <taxon>Eukaryota</taxon>
        <taxon>Fungi</taxon>
        <taxon>Dikarya</taxon>
        <taxon>Ascomycota</taxon>
        <taxon>Pezizomycotina</taxon>
        <taxon>Dothideomycetes</taxon>
        <taxon>Pleosporomycetidae</taxon>
        <taxon>Pleosporales</taxon>
        <taxon>Massarineae</taxon>
        <taxon>Didymosphaeriaceae</taxon>
        <taxon>Karstenula</taxon>
    </lineage>
</organism>
<accession>A0A9P4PGG0</accession>
<feature type="chain" id="PRO_5040218191" description="ASX DEUBAD domain-containing protein" evidence="2">
    <location>
        <begin position="27"/>
        <end position="456"/>
    </location>
</feature>
<keyword evidence="5" id="KW-1185">Reference proteome</keyword>
<feature type="compositionally biased region" description="Polar residues" evidence="1">
    <location>
        <begin position="230"/>
        <end position="240"/>
    </location>
</feature>
<comment type="caution">
    <text evidence="4">The sequence shown here is derived from an EMBL/GenBank/DDBJ whole genome shotgun (WGS) entry which is preliminary data.</text>
</comment>
<protein>
    <recommendedName>
        <fullName evidence="3">ASX DEUBAD domain-containing protein</fullName>
    </recommendedName>
</protein>
<dbReference type="AlphaFoldDB" id="A0A9P4PGG0"/>
<evidence type="ECO:0000313" key="5">
    <source>
        <dbReference type="Proteomes" id="UP000799764"/>
    </source>
</evidence>
<feature type="compositionally biased region" description="Low complexity" evidence="1">
    <location>
        <begin position="194"/>
        <end position="218"/>
    </location>
</feature>
<reference evidence="4" key="1">
    <citation type="journal article" date="2020" name="Stud. Mycol.">
        <title>101 Dothideomycetes genomes: a test case for predicting lifestyles and emergence of pathogens.</title>
        <authorList>
            <person name="Haridas S."/>
            <person name="Albert R."/>
            <person name="Binder M."/>
            <person name="Bloem J."/>
            <person name="Labutti K."/>
            <person name="Salamov A."/>
            <person name="Andreopoulos B."/>
            <person name="Baker S."/>
            <person name="Barry K."/>
            <person name="Bills G."/>
            <person name="Bluhm B."/>
            <person name="Cannon C."/>
            <person name="Castanera R."/>
            <person name="Culley D."/>
            <person name="Daum C."/>
            <person name="Ezra D."/>
            <person name="Gonzalez J."/>
            <person name="Henrissat B."/>
            <person name="Kuo A."/>
            <person name="Liang C."/>
            <person name="Lipzen A."/>
            <person name="Lutzoni F."/>
            <person name="Magnuson J."/>
            <person name="Mondo S."/>
            <person name="Nolan M."/>
            <person name="Ohm R."/>
            <person name="Pangilinan J."/>
            <person name="Park H.-J."/>
            <person name="Ramirez L."/>
            <person name="Alfaro M."/>
            <person name="Sun H."/>
            <person name="Tritt A."/>
            <person name="Yoshinaga Y."/>
            <person name="Zwiers L.-H."/>
            <person name="Turgeon B."/>
            <person name="Goodwin S."/>
            <person name="Spatafora J."/>
            <person name="Crous P."/>
            <person name="Grigoriev I."/>
        </authorList>
    </citation>
    <scope>NUCLEOTIDE SEQUENCE</scope>
    <source>
        <strain evidence="4">CBS 690.94</strain>
    </source>
</reference>
<dbReference type="EMBL" id="MU001502">
    <property type="protein sequence ID" value="KAF2443565.1"/>
    <property type="molecule type" value="Genomic_DNA"/>
</dbReference>
<proteinExistence type="predicted"/>
<dbReference type="InterPro" id="IPR028020">
    <property type="entry name" value="ASX_DEUBAD_dom"/>
</dbReference>
<feature type="compositionally biased region" description="Basic and acidic residues" evidence="1">
    <location>
        <begin position="241"/>
        <end position="254"/>
    </location>
</feature>
<sequence length="456" mass="49789">MVAEWLFKRKALACFVAAVLVGTPVAQLEKDARQRTTARLGVHHVSSCTLCESSFLLSRPSYAFLPLLQRPTAHLVRVRRVIHRTPRALVREGRNAARPAQSFTFTRVLHSILHQVYFETISIVHIQPFTRQLHPTLRDSPLQLSPPLDSCHEAFTIANVASISSNQTQQSFVTTPIRNNSANMSDKIDSSPLSPAASVSTPPGAATPAAIPSITTEPVPASNGARAPSPSGSVVSNTSTESKKRAHAEVEDRPTTVAPGKRVKKTTAHAGPKPAPKAVRKPAQKAALPTPRVGTRSSGRARKAPERFENLASPPKPATARKSGSKVFDPGFITTNSNSRLKKTDLFHMLLKANAWTCLTSEQKLKILALLPLNPINFKLAHDLRAGTAADDARPREVSLNFDLFRTDVAKFKEDLVNGHLGKTWQASAEQAIKDRAAGAFDNWKEREAELWWGQN</sequence>
<evidence type="ECO:0000256" key="1">
    <source>
        <dbReference type="SAM" id="MobiDB-lite"/>
    </source>
</evidence>
<feature type="signal peptide" evidence="2">
    <location>
        <begin position="1"/>
        <end position="26"/>
    </location>
</feature>
<gene>
    <name evidence="4" type="ORF">P171DRAFT_389880</name>
</gene>
<evidence type="ECO:0000259" key="3">
    <source>
        <dbReference type="Pfam" id="PF13919"/>
    </source>
</evidence>